<evidence type="ECO:0000313" key="1">
    <source>
        <dbReference type="EMBL" id="KAI3743606.1"/>
    </source>
</evidence>
<comment type="caution">
    <text evidence="1">The sequence shown here is derived from an EMBL/GenBank/DDBJ whole genome shotgun (WGS) entry which is preliminary data.</text>
</comment>
<name>A0ACB9DBE8_9ASTR</name>
<sequence length="85" mass="9902">MVLRLVSTLVEIVFKFLMMDSTLTAEGFSRYGEVRWWRQRSGPVRSGRVIGSSRVGSEHLVSLAYRMVGSLVFVLQRCKRWVCWF</sequence>
<keyword evidence="2" id="KW-1185">Reference proteome</keyword>
<protein>
    <submittedName>
        <fullName evidence="1">Uncharacterized protein</fullName>
    </submittedName>
</protein>
<reference evidence="2" key="1">
    <citation type="journal article" date="2022" name="Mol. Ecol. Resour.">
        <title>The genomes of chicory, endive, great burdock and yacon provide insights into Asteraceae palaeo-polyploidization history and plant inulin production.</title>
        <authorList>
            <person name="Fan W."/>
            <person name="Wang S."/>
            <person name="Wang H."/>
            <person name="Wang A."/>
            <person name="Jiang F."/>
            <person name="Liu H."/>
            <person name="Zhao H."/>
            <person name="Xu D."/>
            <person name="Zhang Y."/>
        </authorList>
    </citation>
    <scope>NUCLEOTIDE SEQUENCE [LARGE SCALE GENOMIC DNA]</scope>
    <source>
        <strain evidence="2">cv. Yunnan</strain>
    </source>
</reference>
<reference evidence="1 2" key="2">
    <citation type="journal article" date="2022" name="Mol. Ecol. Resour.">
        <title>The genomes of chicory, endive, great burdock and yacon provide insights into Asteraceae paleo-polyploidization history and plant inulin production.</title>
        <authorList>
            <person name="Fan W."/>
            <person name="Wang S."/>
            <person name="Wang H."/>
            <person name="Wang A."/>
            <person name="Jiang F."/>
            <person name="Liu H."/>
            <person name="Zhao H."/>
            <person name="Xu D."/>
            <person name="Zhang Y."/>
        </authorList>
    </citation>
    <scope>NUCLEOTIDE SEQUENCE [LARGE SCALE GENOMIC DNA]</scope>
    <source>
        <strain evidence="2">cv. Yunnan</strain>
        <tissue evidence="1">Leaves</tissue>
    </source>
</reference>
<dbReference type="EMBL" id="CM042037">
    <property type="protein sequence ID" value="KAI3743606.1"/>
    <property type="molecule type" value="Genomic_DNA"/>
</dbReference>
<organism evidence="1 2">
    <name type="scientific">Smallanthus sonchifolius</name>
    <dbReference type="NCBI Taxonomy" id="185202"/>
    <lineage>
        <taxon>Eukaryota</taxon>
        <taxon>Viridiplantae</taxon>
        <taxon>Streptophyta</taxon>
        <taxon>Embryophyta</taxon>
        <taxon>Tracheophyta</taxon>
        <taxon>Spermatophyta</taxon>
        <taxon>Magnoliopsida</taxon>
        <taxon>eudicotyledons</taxon>
        <taxon>Gunneridae</taxon>
        <taxon>Pentapetalae</taxon>
        <taxon>asterids</taxon>
        <taxon>campanulids</taxon>
        <taxon>Asterales</taxon>
        <taxon>Asteraceae</taxon>
        <taxon>Asteroideae</taxon>
        <taxon>Heliantheae alliance</taxon>
        <taxon>Millerieae</taxon>
        <taxon>Smallanthus</taxon>
    </lineage>
</organism>
<gene>
    <name evidence="1" type="ORF">L1987_61316</name>
</gene>
<accession>A0ACB9DBE8</accession>
<dbReference type="Proteomes" id="UP001056120">
    <property type="component" value="Linkage Group LG20"/>
</dbReference>
<proteinExistence type="predicted"/>
<evidence type="ECO:0000313" key="2">
    <source>
        <dbReference type="Proteomes" id="UP001056120"/>
    </source>
</evidence>